<gene>
    <name evidence="2" type="ORF">G3I70_12250</name>
</gene>
<sequence length="157" mass="16411">MIVLLLGILAGLVITPVLFVRGLVLGVSRKRRSPGVRWKAAALLAGAAAIGIYLWGMLQVFSDVMYAEDGGADSSPLLPCRSAGMAKAIHVVDYGIDFVPLRFECRLNGGGSYATSSVPAFITPGAAVLGLAGIGLRVRYAVVADRSSPSRRGEPAR</sequence>
<evidence type="ECO:0000313" key="2">
    <source>
        <dbReference type="EMBL" id="NEA23261.1"/>
    </source>
</evidence>
<evidence type="ECO:0000256" key="1">
    <source>
        <dbReference type="SAM" id="Phobius"/>
    </source>
</evidence>
<dbReference type="Proteomes" id="UP000475532">
    <property type="component" value="Unassembled WGS sequence"/>
</dbReference>
<feature type="transmembrane region" description="Helical" evidence="1">
    <location>
        <begin position="6"/>
        <end position="28"/>
    </location>
</feature>
<proteinExistence type="predicted"/>
<dbReference type="AlphaFoldDB" id="A0A6L9QCQ1"/>
<evidence type="ECO:0000313" key="3">
    <source>
        <dbReference type="Proteomes" id="UP000475532"/>
    </source>
</evidence>
<name>A0A6L9QCQ1_9ACTN</name>
<keyword evidence="1" id="KW-0812">Transmembrane</keyword>
<reference evidence="2 3" key="1">
    <citation type="submission" date="2020-01" db="EMBL/GenBank/DDBJ databases">
        <title>Insect and environment-associated Actinomycetes.</title>
        <authorList>
            <person name="Currrie C."/>
            <person name="Chevrette M."/>
            <person name="Carlson C."/>
            <person name="Stubbendieck R."/>
            <person name="Wendt-Pienkowski E."/>
        </authorList>
    </citation>
    <scope>NUCLEOTIDE SEQUENCE [LARGE SCALE GENOMIC DNA]</scope>
    <source>
        <strain evidence="2 3">SID10258</strain>
    </source>
</reference>
<protein>
    <submittedName>
        <fullName evidence="2">Uncharacterized protein</fullName>
    </submittedName>
</protein>
<feature type="transmembrane region" description="Helical" evidence="1">
    <location>
        <begin position="121"/>
        <end position="142"/>
    </location>
</feature>
<keyword evidence="1" id="KW-1133">Transmembrane helix</keyword>
<accession>A0A6L9QCQ1</accession>
<comment type="caution">
    <text evidence="2">The sequence shown here is derived from an EMBL/GenBank/DDBJ whole genome shotgun (WGS) entry which is preliminary data.</text>
</comment>
<feature type="transmembrane region" description="Helical" evidence="1">
    <location>
        <begin position="40"/>
        <end position="58"/>
    </location>
</feature>
<organism evidence="2 3">
    <name type="scientific">Actinomadura bangladeshensis</name>
    <dbReference type="NCBI Taxonomy" id="453573"/>
    <lineage>
        <taxon>Bacteria</taxon>
        <taxon>Bacillati</taxon>
        <taxon>Actinomycetota</taxon>
        <taxon>Actinomycetes</taxon>
        <taxon>Streptosporangiales</taxon>
        <taxon>Thermomonosporaceae</taxon>
        <taxon>Actinomadura</taxon>
    </lineage>
</organism>
<keyword evidence="1" id="KW-0472">Membrane</keyword>
<dbReference type="RefSeq" id="WP_163055545.1">
    <property type="nucleotide sequence ID" value="NZ_JAAGLI010000307.1"/>
</dbReference>
<dbReference type="EMBL" id="JAAGLI010000307">
    <property type="protein sequence ID" value="NEA23261.1"/>
    <property type="molecule type" value="Genomic_DNA"/>
</dbReference>